<dbReference type="Proteomes" id="UP000023541">
    <property type="component" value="Unassembled WGS sequence"/>
</dbReference>
<dbReference type="InterPro" id="IPR012349">
    <property type="entry name" value="Split_barrel_FMN-bd"/>
</dbReference>
<dbReference type="eggNOG" id="COG3576">
    <property type="taxonomic scope" value="Bacteria"/>
</dbReference>
<dbReference type="EMBL" id="AQRA01000005">
    <property type="protein sequence ID" value="EZH73778.1"/>
    <property type="molecule type" value="Genomic_DNA"/>
</dbReference>
<organism evidence="1 2">
    <name type="scientific">Aquimarina atlantica</name>
    <dbReference type="NCBI Taxonomy" id="1317122"/>
    <lineage>
        <taxon>Bacteria</taxon>
        <taxon>Pseudomonadati</taxon>
        <taxon>Bacteroidota</taxon>
        <taxon>Flavobacteriia</taxon>
        <taxon>Flavobacteriales</taxon>
        <taxon>Flavobacteriaceae</taxon>
        <taxon>Aquimarina</taxon>
    </lineage>
</organism>
<accession>A0A023BVF3</accession>
<name>A0A023BVF3_9FLAO</name>
<sequence>MDSIANWRFIRKHFNTTFKTSLSVAIASVDKDNRPTVTPIGTFFLNKDQTGFYFEKFPEKIPNNVKINKNVCVLGVNSSKWFWIKALYKLKFDSYPAIRLYGVLGEKRKATDIEISRLNRRMKTTKGLKGNAYLWGDMKYVRDIKFTMAEGVNIGKMTEAL</sequence>
<proteinExistence type="predicted"/>
<dbReference type="OrthoDB" id="1161330at2"/>
<evidence type="ECO:0000313" key="2">
    <source>
        <dbReference type="Proteomes" id="UP000023541"/>
    </source>
</evidence>
<dbReference type="AlphaFoldDB" id="A0A023BVF3"/>
<protein>
    <submittedName>
        <fullName evidence="1">Uncharacterized protein</fullName>
    </submittedName>
</protein>
<evidence type="ECO:0000313" key="1">
    <source>
        <dbReference type="EMBL" id="EZH73778.1"/>
    </source>
</evidence>
<keyword evidence="2" id="KW-1185">Reference proteome</keyword>
<reference evidence="1 2" key="1">
    <citation type="submission" date="2014-04" db="EMBL/GenBank/DDBJ databases">
        <title>Aquimarina sp. 22II-S11-z7 Genome Sequencing.</title>
        <authorList>
            <person name="Lai Q."/>
        </authorList>
    </citation>
    <scope>NUCLEOTIDE SEQUENCE [LARGE SCALE GENOMIC DNA]</scope>
    <source>
        <strain evidence="1 2">22II-S11-z7</strain>
    </source>
</reference>
<dbReference type="STRING" id="1317122.ATO12_17750"/>
<dbReference type="SUPFAM" id="SSF50475">
    <property type="entry name" value="FMN-binding split barrel"/>
    <property type="match status" value="1"/>
</dbReference>
<gene>
    <name evidence="1" type="ORF">ATO12_17750</name>
</gene>
<dbReference type="RefSeq" id="WP_051575817.1">
    <property type="nucleotide sequence ID" value="NZ_AQRA01000005.1"/>
</dbReference>
<dbReference type="Gene3D" id="2.30.110.10">
    <property type="entry name" value="Electron Transport, Fmn-binding Protein, Chain A"/>
    <property type="match status" value="1"/>
</dbReference>
<comment type="caution">
    <text evidence="1">The sequence shown here is derived from an EMBL/GenBank/DDBJ whole genome shotgun (WGS) entry which is preliminary data.</text>
</comment>